<dbReference type="GeneID" id="93859197"/>
<keyword evidence="2" id="KW-0378">Hydrolase</keyword>
<dbReference type="DNASU" id="1028608"/>
<sequence>MITSKDNLTLIFVHACGVGNWMWYKQKDYFSNFSCMFIELPEHGDNYNIQPFSVKSAIKMIDKTVRSASGEVVLIGHEMGARLILNYLAEYTNDKVKKIVLSSTMIKTVKEGLFHKILPAKIIEKEFEKKNKNLQNIDFIKKTLDYYGVEEEYKDYYLNDMKRYKPRQLIKIIQEGLLKKLPLNLFIDNDIPALILVGEKETNANRLSAKLLSEYFSNSELIIVDNSTDNHIRTNSMVFNDRVKNFILT</sequence>
<keyword evidence="3" id="KW-1185">Reference proteome</keyword>
<dbReference type="ESTHER" id="strmu-SMU.1337C">
    <property type="family name" value="6_AlphaBeta_hydrolase"/>
</dbReference>
<reference evidence="2 3" key="1">
    <citation type="journal article" date="2002" name="Proc. Natl. Acad. Sci. U.S.A.">
        <title>Genome sequence of Streptococcus mutans UA159, a cariogenic dental pathogen.</title>
        <authorList>
            <person name="Ajdic D."/>
            <person name="McShan W.M."/>
            <person name="McLaughlin R.E."/>
            <person name="Savic G."/>
            <person name="Chang J."/>
            <person name="Carson M.B."/>
            <person name="Primeaux C."/>
            <person name="Tian R."/>
            <person name="Kenton S."/>
            <person name="Jia H."/>
            <person name="Lin S."/>
            <person name="Qian Y."/>
            <person name="Li S."/>
            <person name="Zhu H."/>
            <person name="Najar F."/>
            <person name="Lai H."/>
            <person name="White J."/>
            <person name="Roe B.A."/>
            <person name="Ferretti J.J."/>
        </authorList>
    </citation>
    <scope>NUCLEOTIDE SEQUENCE [LARGE SCALE GENOMIC DNA]</scope>
    <source>
        <strain evidence="3">ATCC 700610 / UA159</strain>
    </source>
</reference>
<dbReference type="RefSeq" id="WP_002267534.1">
    <property type="nucleotide sequence ID" value="NC_004350.2"/>
</dbReference>
<name>Q8DTK0_STRMU</name>
<dbReference type="HOGENOM" id="CLU_020336_44_0_9"/>
<protein>
    <submittedName>
        <fullName evidence="2">Alpha/beta superfamily hydrolase</fullName>
    </submittedName>
</protein>
<evidence type="ECO:0000313" key="3">
    <source>
        <dbReference type="Proteomes" id="UP000002512"/>
    </source>
</evidence>
<dbReference type="PATRIC" id="fig|210007.7.peg.1195"/>
<dbReference type="PANTHER" id="PTHR42886:SF29">
    <property type="entry name" value="PUMMELIG, ISOFORM A"/>
    <property type="match status" value="1"/>
</dbReference>
<dbReference type="SUPFAM" id="SSF53474">
    <property type="entry name" value="alpha/beta-Hydrolases"/>
    <property type="match status" value="1"/>
</dbReference>
<dbReference type="InterPro" id="IPR029058">
    <property type="entry name" value="AB_hydrolase_fold"/>
</dbReference>
<dbReference type="eggNOG" id="COG2267">
    <property type="taxonomic scope" value="Bacteria"/>
</dbReference>
<gene>
    <name evidence="2" type="ordered locus">SMU_1337c</name>
</gene>
<dbReference type="PANTHER" id="PTHR42886">
    <property type="entry name" value="RE40534P-RELATED"/>
    <property type="match status" value="1"/>
</dbReference>
<organism evidence="2 3">
    <name type="scientific">Streptococcus mutans serotype c (strain ATCC 700610 / UA159)</name>
    <dbReference type="NCBI Taxonomy" id="210007"/>
    <lineage>
        <taxon>Bacteria</taxon>
        <taxon>Bacillati</taxon>
        <taxon>Bacillota</taxon>
        <taxon>Bacilli</taxon>
        <taxon>Lactobacillales</taxon>
        <taxon>Streptococcaceae</taxon>
        <taxon>Streptococcus</taxon>
    </lineage>
</organism>
<dbReference type="Pfam" id="PF00561">
    <property type="entry name" value="Abhydrolase_1"/>
    <property type="match status" value="1"/>
</dbReference>
<dbReference type="Proteomes" id="UP000002512">
    <property type="component" value="Chromosome"/>
</dbReference>
<dbReference type="GO" id="GO:0016787">
    <property type="term" value="F:hydrolase activity"/>
    <property type="evidence" value="ECO:0007669"/>
    <property type="project" value="UniProtKB-KW"/>
</dbReference>
<dbReference type="Gene3D" id="3.40.50.1820">
    <property type="entry name" value="alpha/beta hydrolase"/>
    <property type="match status" value="1"/>
</dbReference>
<dbReference type="STRING" id="210007.SMU_1337c"/>
<accession>Q8DTK0</accession>
<evidence type="ECO:0000259" key="1">
    <source>
        <dbReference type="Pfam" id="PF00561"/>
    </source>
</evidence>
<proteinExistence type="predicted"/>
<dbReference type="OrthoDB" id="9776853at2"/>
<dbReference type="InterPro" id="IPR000073">
    <property type="entry name" value="AB_hydrolase_1"/>
</dbReference>
<evidence type="ECO:0000313" key="2">
    <source>
        <dbReference type="EMBL" id="AAN59010.1"/>
    </source>
</evidence>
<dbReference type="EMBL" id="AE014133">
    <property type="protein sequence ID" value="AAN59010.1"/>
    <property type="molecule type" value="Genomic_DNA"/>
</dbReference>
<feature type="domain" description="AB hydrolase-1" evidence="1">
    <location>
        <begin position="10"/>
        <end position="106"/>
    </location>
</feature>
<dbReference type="AlphaFoldDB" id="Q8DTK0"/>
<dbReference type="KEGG" id="smu:SMU_1337c"/>